<name>A0A3Q0JG46_DIACI</name>
<dbReference type="KEGG" id="dci:103518439"/>
<evidence type="ECO:0000256" key="4">
    <source>
        <dbReference type="ARBA" id="ARBA00022842"/>
    </source>
</evidence>
<dbReference type="RefSeq" id="XP_026686033.1">
    <property type="nucleotide sequence ID" value="XM_026830232.1"/>
</dbReference>
<proteinExistence type="inferred from homology"/>
<dbReference type="InterPro" id="IPR036412">
    <property type="entry name" value="HAD-like_sf"/>
</dbReference>
<keyword evidence="4" id="KW-0460">Magnesium</keyword>
<protein>
    <submittedName>
        <fullName evidence="6">5'-nucleotidase domain-containing protein 3-like</fullName>
    </submittedName>
</protein>
<dbReference type="PaxDb" id="121845-A0A3Q0JG46"/>
<dbReference type="PANTHER" id="PTHR12103:SF12">
    <property type="entry name" value="FI20020P1"/>
    <property type="match status" value="1"/>
</dbReference>
<dbReference type="InterPro" id="IPR008380">
    <property type="entry name" value="HAD-SF_hydro_IG_5-nucl"/>
</dbReference>
<gene>
    <name evidence="6" type="primary">LOC103518439</name>
</gene>
<evidence type="ECO:0000256" key="1">
    <source>
        <dbReference type="ARBA" id="ARBA00009589"/>
    </source>
</evidence>
<keyword evidence="5" id="KW-1185">Reference proteome</keyword>
<dbReference type="InterPro" id="IPR023214">
    <property type="entry name" value="HAD_sf"/>
</dbReference>
<dbReference type="PANTHER" id="PTHR12103">
    <property type="entry name" value="5'-NUCLEOTIDASE DOMAIN-CONTAINING"/>
    <property type="match status" value="1"/>
</dbReference>
<dbReference type="SUPFAM" id="SSF56784">
    <property type="entry name" value="HAD-like"/>
    <property type="match status" value="1"/>
</dbReference>
<dbReference type="AlphaFoldDB" id="A0A3Q0JG46"/>
<dbReference type="GeneID" id="103518439"/>
<dbReference type="GO" id="GO:0008253">
    <property type="term" value="F:5'-nucleotidase activity"/>
    <property type="evidence" value="ECO:0007669"/>
    <property type="project" value="TreeGrafter"/>
</dbReference>
<accession>A0A3Q0JG46</accession>
<evidence type="ECO:0000256" key="2">
    <source>
        <dbReference type="ARBA" id="ARBA00022723"/>
    </source>
</evidence>
<evidence type="ECO:0000313" key="6">
    <source>
        <dbReference type="RefSeq" id="XP_026686033.1"/>
    </source>
</evidence>
<evidence type="ECO:0000256" key="3">
    <source>
        <dbReference type="ARBA" id="ARBA00022801"/>
    </source>
</evidence>
<dbReference type="GO" id="GO:0046872">
    <property type="term" value="F:metal ion binding"/>
    <property type="evidence" value="ECO:0007669"/>
    <property type="project" value="UniProtKB-KW"/>
</dbReference>
<dbReference type="Pfam" id="PF05761">
    <property type="entry name" value="5_nucleotid"/>
    <property type="match status" value="1"/>
</dbReference>
<comment type="similarity">
    <text evidence="1">Belongs to the 5'(3')-deoxyribonucleotidase family.</text>
</comment>
<sequence length="126" mass="15171">MFVCYWWLRIFFDRLREHKKKLFLITNSPYKFVNAGMSLVLGDDWEEFFDVIIVQARKPMFFTDESRPIRIYDRETNTMLWDKVTELKKGTIYFEVSYTGSTLNYTISHPVKVSLIWRDVKINLPA</sequence>
<keyword evidence="3" id="KW-0378">Hydrolase</keyword>
<evidence type="ECO:0000313" key="5">
    <source>
        <dbReference type="Proteomes" id="UP000079169"/>
    </source>
</evidence>
<reference evidence="6" key="1">
    <citation type="submission" date="2025-08" db="UniProtKB">
        <authorList>
            <consortium name="RefSeq"/>
        </authorList>
    </citation>
    <scope>IDENTIFICATION</scope>
</reference>
<dbReference type="Proteomes" id="UP000079169">
    <property type="component" value="Unplaced"/>
</dbReference>
<keyword evidence="2" id="KW-0479">Metal-binding</keyword>
<dbReference type="STRING" id="121845.A0A3Q0JG46"/>
<organism evidence="5 6">
    <name type="scientific">Diaphorina citri</name>
    <name type="common">Asian citrus psyllid</name>
    <dbReference type="NCBI Taxonomy" id="121845"/>
    <lineage>
        <taxon>Eukaryota</taxon>
        <taxon>Metazoa</taxon>
        <taxon>Ecdysozoa</taxon>
        <taxon>Arthropoda</taxon>
        <taxon>Hexapoda</taxon>
        <taxon>Insecta</taxon>
        <taxon>Pterygota</taxon>
        <taxon>Neoptera</taxon>
        <taxon>Paraneoptera</taxon>
        <taxon>Hemiptera</taxon>
        <taxon>Sternorrhyncha</taxon>
        <taxon>Psylloidea</taxon>
        <taxon>Psyllidae</taxon>
        <taxon>Diaphorininae</taxon>
        <taxon>Diaphorina</taxon>
    </lineage>
</organism>
<dbReference type="Gene3D" id="3.40.50.1000">
    <property type="entry name" value="HAD superfamily/HAD-like"/>
    <property type="match status" value="1"/>
</dbReference>